<accession>A0A0F9DWM9</accession>
<evidence type="ECO:0000259" key="1">
    <source>
        <dbReference type="Pfam" id="PF00961"/>
    </source>
</evidence>
<dbReference type="Pfam" id="PF00961">
    <property type="entry name" value="LAGLIDADG_1"/>
    <property type="match status" value="1"/>
</dbReference>
<comment type="caution">
    <text evidence="2">The sequence shown here is derived from an EMBL/GenBank/DDBJ whole genome shotgun (WGS) entry which is preliminary data.</text>
</comment>
<reference evidence="2" key="1">
    <citation type="journal article" date="2015" name="Nature">
        <title>Complex archaea that bridge the gap between prokaryotes and eukaryotes.</title>
        <authorList>
            <person name="Spang A."/>
            <person name="Saw J.H."/>
            <person name="Jorgensen S.L."/>
            <person name="Zaremba-Niedzwiedzka K."/>
            <person name="Martijn J."/>
            <person name="Lind A.E."/>
            <person name="van Eijk R."/>
            <person name="Schleper C."/>
            <person name="Guy L."/>
            <person name="Ettema T.J."/>
        </authorList>
    </citation>
    <scope>NUCLEOTIDE SEQUENCE</scope>
</reference>
<proteinExistence type="predicted"/>
<sequence length="150" mass="16941">MQELSATELAWLAGFIDGEGCITLNIGKAGKGRNFNTNYAAIIRIGNTKLRLLEHCQNIAGGRIVSQQTYGINDKPHWQWYLGSNKARRLLLEVKPYLVGKSEVADLVIKLQDSINNNKQRNKRLSPEVVEYREEIARQVKALNRTGLVH</sequence>
<feature type="domain" description="Homing endonuclease LAGLIDADG" evidence="1">
    <location>
        <begin position="12"/>
        <end position="69"/>
    </location>
</feature>
<dbReference type="Gene3D" id="3.10.28.10">
    <property type="entry name" value="Homing endonucleases"/>
    <property type="match status" value="1"/>
</dbReference>
<organism evidence="2">
    <name type="scientific">marine sediment metagenome</name>
    <dbReference type="NCBI Taxonomy" id="412755"/>
    <lineage>
        <taxon>unclassified sequences</taxon>
        <taxon>metagenomes</taxon>
        <taxon>ecological metagenomes</taxon>
    </lineage>
</organism>
<dbReference type="GO" id="GO:0004519">
    <property type="term" value="F:endonuclease activity"/>
    <property type="evidence" value="ECO:0007669"/>
    <property type="project" value="InterPro"/>
</dbReference>
<name>A0A0F9DWM9_9ZZZZ</name>
<dbReference type="InterPro" id="IPR027434">
    <property type="entry name" value="Homing_endonucl"/>
</dbReference>
<dbReference type="AlphaFoldDB" id="A0A0F9DWM9"/>
<dbReference type="InterPro" id="IPR004860">
    <property type="entry name" value="LAGLIDADG_dom"/>
</dbReference>
<gene>
    <name evidence="2" type="ORF">LCGC14_2228020</name>
</gene>
<dbReference type="EMBL" id="LAZR01029914">
    <property type="protein sequence ID" value="KKL58176.1"/>
    <property type="molecule type" value="Genomic_DNA"/>
</dbReference>
<protein>
    <recommendedName>
        <fullName evidence="1">Homing endonuclease LAGLIDADG domain-containing protein</fullName>
    </recommendedName>
</protein>
<evidence type="ECO:0000313" key="2">
    <source>
        <dbReference type="EMBL" id="KKL58176.1"/>
    </source>
</evidence>
<dbReference type="SUPFAM" id="SSF55608">
    <property type="entry name" value="Homing endonucleases"/>
    <property type="match status" value="1"/>
</dbReference>